<feature type="transmembrane region" description="Helical" evidence="8">
    <location>
        <begin position="205"/>
        <end position="227"/>
    </location>
</feature>
<dbReference type="PANTHER" id="PTHR33908">
    <property type="entry name" value="MANNOSYLTRANSFERASE YKCB-RELATED"/>
    <property type="match status" value="1"/>
</dbReference>
<evidence type="ECO:0000259" key="9">
    <source>
        <dbReference type="Pfam" id="PF02366"/>
    </source>
</evidence>
<organism evidence="10 11">
    <name type="scientific">Vibrio hippocampi</name>
    <dbReference type="NCBI Taxonomy" id="654686"/>
    <lineage>
        <taxon>Bacteria</taxon>
        <taxon>Pseudomonadati</taxon>
        <taxon>Pseudomonadota</taxon>
        <taxon>Gammaproteobacteria</taxon>
        <taxon>Vibrionales</taxon>
        <taxon>Vibrionaceae</taxon>
        <taxon>Vibrio</taxon>
    </lineage>
</organism>
<keyword evidence="6 8" id="KW-1133">Transmembrane helix</keyword>
<evidence type="ECO:0000256" key="5">
    <source>
        <dbReference type="ARBA" id="ARBA00022692"/>
    </source>
</evidence>
<gene>
    <name evidence="10" type="primary">arnT</name>
    <name evidence="10" type="ORF">VHP8226_01224</name>
</gene>
<feature type="transmembrane region" description="Helical" evidence="8">
    <location>
        <begin position="160"/>
        <end position="193"/>
    </location>
</feature>
<keyword evidence="4 10" id="KW-0808">Transferase</keyword>
<name>A0ABN8DF95_9VIBR</name>
<dbReference type="GO" id="GO:0103015">
    <property type="term" value="F:4-amino-4-deoxy-L-arabinose transferase activity"/>
    <property type="evidence" value="ECO:0007669"/>
    <property type="project" value="UniProtKB-EC"/>
</dbReference>
<evidence type="ECO:0000256" key="2">
    <source>
        <dbReference type="ARBA" id="ARBA00022475"/>
    </source>
</evidence>
<keyword evidence="5 8" id="KW-0812">Transmembrane</keyword>
<dbReference type="InterPro" id="IPR003342">
    <property type="entry name" value="ArnT-like_N"/>
</dbReference>
<evidence type="ECO:0000313" key="11">
    <source>
        <dbReference type="Proteomes" id="UP000838160"/>
    </source>
</evidence>
<dbReference type="Pfam" id="PF02366">
    <property type="entry name" value="PMT"/>
    <property type="match status" value="1"/>
</dbReference>
<dbReference type="EMBL" id="CAKLCM010000002">
    <property type="protein sequence ID" value="CAH0525694.1"/>
    <property type="molecule type" value="Genomic_DNA"/>
</dbReference>
<evidence type="ECO:0000256" key="8">
    <source>
        <dbReference type="SAM" id="Phobius"/>
    </source>
</evidence>
<evidence type="ECO:0000256" key="1">
    <source>
        <dbReference type="ARBA" id="ARBA00004651"/>
    </source>
</evidence>
<keyword evidence="2" id="KW-1003">Cell membrane</keyword>
<feature type="transmembrane region" description="Helical" evidence="8">
    <location>
        <begin position="111"/>
        <end position="130"/>
    </location>
</feature>
<proteinExistence type="predicted"/>
<evidence type="ECO:0000256" key="7">
    <source>
        <dbReference type="ARBA" id="ARBA00023136"/>
    </source>
</evidence>
<feature type="transmembrane region" description="Helical" evidence="8">
    <location>
        <begin position="87"/>
        <end position="104"/>
    </location>
</feature>
<dbReference type="Proteomes" id="UP000838160">
    <property type="component" value="Unassembled WGS sequence"/>
</dbReference>
<comment type="subcellular location">
    <subcellularLocation>
        <location evidence="1">Cell membrane</location>
        <topology evidence="1">Multi-pass membrane protein</topology>
    </subcellularLocation>
</comment>
<feature type="transmembrane region" description="Helical" evidence="8">
    <location>
        <begin position="271"/>
        <end position="290"/>
    </location>
</feature>
<evidence type="ECO:0000256" key="6">
    <source>
        <dbReference type="ARBA" id="ARBA00022989"/>
    </source>
</evidence>
<protein>
    <submittedName>
        <fullName evidence="10">Undecaprenyl phosphate-alpha-4-amino-4-deoxy-L-arabinose arabinosyl transferase</fullName>
        <ecNumber evidence="10">2.4.2.43</ecNumber>
    </submittedName>
</protein>
<dbReference type="RefSeq" id="WP_237484204.1">
    <property type="nucleotide sequence ID" value="NZ_CAKLCM010000002.1"/>
</dbReference>
<accession>A0ABN8DF95</accession>
<comment type="caution">
    <text evidence="10">The sequence shown here is derived from an EMBL/GenBank/DDBJ whole genome shotgun (WGS) entry which is preliminary data.</text>
</comment>
<dbReference type="EC" id="2.4.2.43" evidence="10"/>
<evidence type="ECO:0000256" key="4">
    <source>
        <dbReference type="ARBA" id="ARBA00022679"/>
    </source>
</evidence>
<evidence type="ECO:0000313" key="10">
    <source>
        <dbReference type="EMBL" id="CAH0525694.1"/>
    </source>
</evidence>
<evidence type="ECO:0000256" key="3">
    <source>
        <dbReference type="ARBA" id="ARBA00022676"/>
    </source>
</evidence>
<keyword evidence="11" id="KW-1185">Reference proteome</keyword>
<dbReference type="PANTHER" id="PTHR33908:SF3">
    <property type="entry name" value="UNDECAPRENYL PHOSPHATE-ALPHA-4-AMINO-4-DEOXY-L-ARABINOSE ARABINOSYL TRANSFERASE"/>
    <property type="match status" value="1"/>
</dbReference>
<dbReference type="InterPro" id="IPR050297">
    <property type="entry name" value="LipidA_mod_glycosyltrf_83"/>
</dbReference>
<keyword evidence="3 10" id="KW-0328">Glycosyltransferase</keyword>
<sequence>MSINRSHLWALLGFALLLRLLSLATYPLMDTTEARYGEMARLMVETGNWLTPHFDYNIPFWGKPPLFTWMSAVGIELFGLNEFAVRAPHWLAGILTIALVCMVAKRANLDPLITALVLATCGMFSIAAGAVMTDMALTFSFTLAMVGFYYCWLQQDNAKLWGYVGFVGLGIGLLAKGPIVVVLMGAAVMPWLIFQHGFFKAFSVLWTRFPLVTGSLLMLAIATPWYYMAEQATPGFIDYFIVGEHFKRFVVSGWEGDLYGSAHERTRGMIWVYWLQSALPWSIVFPVIAWRRKERVRSAETDNNGLFSFLLMWMLAPLLVFTLAGNILPAYVLPGLPALAVLITMLVKKEDFKWLGATATVLPVLLIGAMVFLNLGKADSRSDRVLHALVEQDMPVFYVGKRPFSGQFYSQGQAKRIVSTEKLVELSDLPAFHLIGRGRDVEPVIEQHALNCSSEYTSQSKRSLYVCSAG</sequence>
<reference evidence="10" key="1">
    <citation type="submission" date="2021-12" db="EMBL/GenBank/DDBJ databases">
        <authorList>
            <person name="Rodrigo-Torres L."/>
            <person name="Arahal R. D."/>
            <person name="Lucena T."/>
        </authorList>
    </citation>
    <scope>NUCLEOTIDE SEQUENCE</scope>
    <source>
        <strain evidence="10">CECT 8226</strain>
    </source>
</reference>
<feature type="transmembrane region" description="Helical" evidence="8">
    <location>
        <begin position="354"/>
        <end position="375"/>
    </location>
</feature>
<keyword evidence="7 8" id="KW-0472">Membrane</keyword>
<feature type="transmembrane region" description="Helical" evidence="8">
    <location>
        <begin position="305"/>
        <end position="324"/>
    </location>
</feature>
<feature type="domain" description="ArnT-like N-terminal" evidence="9">
    <location>
        <begin position="29"/>
        <end position="240"/>
    </location>
</feature>